<dbReference type="AlphaFoldDB" id="A0A2S5TB57"/>
<evidence type="ECO:0000256" key="1">
    <source>
        <dbReference type="SAM" id="Phobius"/>
    </source>
</evidence>
<dbReference type="Proteomes" id="UP000238220">
    <property type="component" value="Unassembled WGS sequence"/>
</dbReference>
<feature type="transmembrane region" description="Helical" evidence="1">
    <location>
        <begin position="7"/>
        <end position="31"/>
    </location>
</feature>
<comment type="caution">
    <text evidence="2">The sequence shown here is derived from an EMBL/GenBank/DDBJ whole genome shotgun (WGS) entry which is preliminary data.</text>
</comment>
<sequence>MKGIQIFNAVAMATAASFAATIGVVTLLYAVYLDAEPRLREDWPLVLTTFLVFCVLLLLSALTFYAHRREKTWRWPMEAVLFLGIAAGGGILYRALL</sequence>
<organism evidence="2 3">
    <name type="scientific">Solimonas fluminis</name>
    <dbReference type="NCBI Taxonomy" id="2086571"/>
    <lineage>
        <taxon>Bacteria</taxon>
        <taxon>Pseudomonadati</taxon>
        <taxon>Pseudomonadota</taxon>
        <taxon>Gammaproteobacteria</taxon>
        <taxon>Nevskiales</taxon>
        <taxon>Nevskiaceae</taxon>
        <taxon>Solimonas</taxon>
    </lineage>
</organism>
<protein>
    <submittedName>
        <fullName evidence="2">Uncharacterized protein</fullName>
    </submittedName>
</protein>
<keyword evidence="1" id="KW-0812">Transmembrane</keyword>
<name>A0A2S5TB57_9GAMM</name>
<gene>
    <name evidence="2" type="ORF">C3942_19180</name>
</gene>
<keyword evidence="1" id="KW-0472">Membrane</keyword>
<feature type="transmembrane region" description="Helical" evidence="1">
    <location>
        <begin position="79"/>
        <end position="96"/>
    </location>
</feature>
<proteinExistence type="predicted"/>
<keyword evidence="1" id="KW-1133">Transmembrane helix</keyword>
<dbReference type="EMBL" id="PSNW01000014">
    <property type="protein sequence ID" value="PPE72233.1"/>
    <property type="molecule type" value="Genomic_DNA"/>
</dbReference>
<reference evidence="2 3" key="1">
    <citation type="submission" date="2018-02" db="EMBL/GenBank/DDBJ databases">
        <title>Genome sequencing of Solimonas sp. HR-BB.</title>
        <authorList>
            <person name="Lee Y."/>
            <person name="Jeon C.O."/>
        </authorList>
    </citation>
    <scope>NUCLEOTIDE SEQUENCE [LARGE SCALE GENOMIC DNA]</scope>
    <source>
        <strain evidence="2 3">HR-BB</strain>
    </source>
</reference>
<evidence type="ECO:0000313" key="2">
    <source>
        <dbReference type="EMBL" id="PPE72233.1"/>
    </source>
</evidence>
<evidence type="ECO:0000313" key="3">
    <source>
        <dbReference type="Proteomes" id="UP000238220"/>
    </source>
</evidence>
<accession>A0A2S5TB57</accession>
<feature type="transmembrane region" description="Helical" evidence="1">
    <location>
        <begin position="43"/>
        <end position="67"/>
    </location>
</feature>
<keyword evidence="3" id="KW-1185">Reference proteome</keyword>
<dbReference type="RefSeq" id="WP_104231988.1">
    <property type="nucleotide sequence ID" value="NZ_PSNW01000014.1"/>
</dbReference>